<dbReference type="InterPro" id="IPR014017">
    <property type="entry name" value="DNA_helicase_UvrD-like_C"/>
</dbReference>
<dbReference type="PANTHER" id="PTHR11070:SF3">
    <property type="entry name" value="DNA 3'-5' HELICASE"/>
    <property type="match status" value="1"/>
</dbReference>
<evidence type="ECO:0000259" key="11">
    <source>
        <dbReference type="PROSITE" id="PS51198"/>
    </source>
</evidence>
<evidence type="ECO:0000256" key="5">
    <source>
        <dbReference type="ARBA" id="ARBA00022840"/>
    </source>
</evidence>
<sequence length="780" mass="86051">MSALRVSGPFSFERGLKFSTSRYRCQRRRSTAIKPERVLVAVGCMDIQYASPRHLAFPTTVLSVADSPSSDAAAWLAKLNEAQREAVEFGADDPGQPPGALLVIAGAGSGKTNTLAHRVAYLVVKGADPRRILLLTFSRRAAQEMTRRVTRIAGAAPGARAALVQGLTWSGTFHSVGARLLREYADLIGLSPTFTINDREDSADLMNLVRHELGLSAKEKRFPSKNTCFSIYSRVVNTGASLAGVLDTAFPWCREWEADLRALFAAYVAAKQAQGVLDYDDLLLYWSHMAAEPSIAADLSGRFDHVLVDEYQDTNRLQASILLGIKPDGRGLTVVGDDAQSIYSFRGATVRNILDFPAHFDPPAKQVTLERNYRSTQPILVASNAVIDLAAERFTKNLWTDRASAQRPRLVTVADEVDQARYVVEKVLEAREDGMKLKSQAVLFRAAHHSATLEIELTRRNIPFVKFGGLKFLDSVHVKDVLAVLRWAENPRDRVAGFRVVQLMPGIGPATAARVLDQVAERASAATPEEADTAAGLCRHTQPTAGALASFTPPARAAQDWQPFVELMSQVCGRQSAWPAEFELIRRWYEPHLERNHEDASIRQGDLLQMESIAGTYASRERFLTELTLDPPDATSDESGVPLIDEDYLILSTIHSAKGQEWRNVFVLNGVDGCIPSDLATGSDAELDEERRLLYVAMTRAKEDLHIVVPQRFYVHNQTQLGDRHVWAQRTRFIPAHLLPLFDAHAWPHVPVPAAPTAAGLAAAAHAKIEIAAKLRKMWD</sequence>
<dbReference type="Gene3D" id="3.40.50.300">
    <property type="entry name" value="P-loop containing nucleotide triphosphate hydrolases"/>
    <property type="match status" value="2"/>
</dbReference>
<comment type="catalytic activity">
    <reaction evidence="9">
        <text>ATP + H2O = ADP + phosphate + H(+)</text>
        <dbReference type="Rhea" id="RHEA:13065"/>
        <dbReference type="ChEBI" id="CHEBI:15377"/>
        <dbReference type="ChEBI" id="CHEBI:15378"/>
        <dbReference type="ChEBI" id="CHEBI:30616"/>
        <dbReference type="ChEBI" id="CHEBI:43474"/>
        <dbReference type="ChEBI" id="CHEBI:456216"/>
        <dbReference type="EC" id="5.6.2.4"/>
    </reaction>
</comment>
<dbReference type="Pfam" id="PF13361">
    <property type="entry name" value="UvrD_C"/>
    <property type="match status" value="2"/>
</dbReference>
<dbReference type="InterPro" id="IPR014016">
    <property type="entry name" value="UvrD-like_ATP-bd"/>
</dbReference>
<evidence type="ECO:0000256" key="6">
    <source>
        <dbReference type="ARBA" id="ARBA00023235"/>
    </source>
</evidence>
<keyword evidence="14" id="KW-1185">Reference proteome</keyword>
<evidence type="ECO:0000256" key="8">
    <source>
        <dbReference type="ARBA" id="ARBA00034808"/>
    </source>
</evidence>
<evidence type="ECO:0000256" key="3">
    <source>
        <dbReference type="ARBA" id="ARBA00022801"/>
    </source>
</evidence>
<evidence type="ECO:0000256" key="9">
    <source>
        <dbReference type="ARBA" id="ARBA00048988"/>
    </source>
</evidence>
<dbReference type="GO" id="GO:0000725">
    <property type="term" value="P:recombinational repair"/>
    <property type="evidence" value="ECO:0007669"/>
    <property type="project" value="TreeGrafter"/>
</dbReference>
<protein>
    <recommendedName>
        <fullName evidence="8">DNA 3'-5' helicase</fullName>
        <ecNumber evidence="8">5.6.2.4</ecNumber>
    </recommendedName>
</protein>
<dbReference type="InterPro" id="IPR000212">
    <property type="entry name" value="DNA_helicase_UvrD/REP"/>
</dbReference>
<dbReference type="AlphaFoldDB" id="A0A1H3ZI48"/>
<dbReference type="Pfam" id="PF00580">
    <property type="entry name" value="UvrD-helicase"/>
    <property type="match status" value="1"/>
</dbReference>
<dbReference type="GO" id="GO:0003677">
    <property type="term" value="F:DNA binding"/>
    <property type="evidence" value="ECO:0007669"/>
    <property type="project" value="InterPro"/>
</dbReference>
<dbReference type="CDD" id="cd18807">
    <property type="entry name" value="SF1_C_UvrD"/>
    <property type="match status" value="1"/>
</dbReference>
<accession>A0A1H3ZI48</accession>
<evidence type="ECO:0000259" key="12">
    <source>
        <dbReference type="PROSITE" id="PS51217"/>
    </source>
</evidence>
<keyword evidence="5 10" id="KW-0067">ATP-binding</keyword>
<proteinExistence type="inferred from homology"/>
<dbReference type="PROSITE" id="PS51198">
    <property type="entry name" value="UVRD_HELICASE_ATP_BIND"/>
    <property type="match status" value="1"/>
</dbReference>
<comment type="catalytic activity">
    <reaction evidence="7">
        <text>Couples ATP hydrolysis with the unwinding of duplex DNA by translocating in the 3'-5' direction.</text>
        <dbReference type="EC" id="5.6.2.4"/>
    </reaction>
</comment>
<dbReference type="InterPro" id="IPR027417">
    <property type="entry name" value="P-loop_NTPase"/>
</dbReference>
<keyword evidence="3 10" id="KW-0378">Hydrolase</keyword>
<evidence type="ECO:0000256" key="4">
    <source>
        <dbReference type="ARBA" id="ARBA00022806"/>
    </source>
</evidence>
<feature type="domain" description="UvrD-like helicase ATP-binding" evidence="11">
    <location>
        <begin position="84"/>
        <end position="376"/>
    </location>
</feature>
<evidence type="ECO:0000256" key="1">
    <source>
        <dbReference type="ARBA" id="ARBA00009922"/>
    </source>
</evidence>
<keyword evidence="6" id="KW-0413">Isomerase</keyword>
<dbReference type="Proteomes" id="UP000198638">
    <property type="component" value="Unassembled WGS sequence"/>
</dbReference>
<dbReference type="EC" id="5.6.2.4" evidence="8"/>
<evidence type="ECO:0000313" key="13">
    <source>
        <dbReference type="EMBL" id="SEA23429.1"/>
    </source>
</evidence>
<dbReference type="Gene3D" id="1.10.486.10">
    <property type="entry name" value="PCRA, domain 4"/>
    <property type="match status" value="1"/>
</dbReference>
<gene>
    <name evidence="13" type="ORF">SAMN05192564_101751</name>
</gene>
<dbReference type="GO" id="GO:0005829">
    <property type="term" value="C:cytosol"/>
    <property type="evidence" value="ECO:0007669"/>
    <property type="project" value="TreeGrafter"/>
</dbReference>
<name>A0A1H3ZI48_9BURK</name>
<dbReference type="PROSITE" id="PS51217">
    <property type="entry name" value="UVRD_HELICASE_CTER"/>
    <property type="match status" value="1"/>
</dbReference>
<feature type="binding site" evidence="10">
    <location>
        <begin position="105"/>
        <end position="112"/>
    </location>
    <ligand>
        <name>ATP</name>
        <dbReference type="ChEBI" id="CHEBI:30616"/>
    </ligand>
</feature>
<organism evidence="13 14">
    <name type="scientific">Paraburkholderia sartisoli</name>
    <dbReference type="NCBI Taxonomy" id="83784"/>
    <lineage>
        <taxon>Bacteria</taxon>
        <taxon>Pseudomonadati</taxon>
        <taxon>Pseudomonadota</taxon>
        <taxon>Betaproteobacteria</taxon>
        <taxon>Burkholderiales</taxon>
        <taxon>Burkholderiaceae</taxon>
        <taxon>Paraburkholderia</taxon>
    </lineage>
</organism>
<dbReference type="CDD" id="cd17932">
    <property type="entry name" value="DEXQc_UvrD"/>
    <property type="match status" value="1"/>
</dbReference>
<comment type="similarity">
    <text evidence="1">Belongs to the helicase family. UvrD subfamily.</text>
</comment>
<dbReference type="InterPro" id="IPR013986">
    <property type="entry name" value="DExx_box_DNA_helicase_dom_sf"/>
</dbReference>
<feature type="domain" description="UvrD-like helicase C-terminal" evidence="12">
    <location>
        <begin position="377"/>
        <end position="659"/>
    </location>
</feature>
<evidence type="ECO:0000256" key="7">
    <source>
        <dbReference type="ARBA" id="ARBA00034617"/>
    </source>
</evidence>
<evidence type="ECO:0000256" key="10">
    <source>
        <dbReference type="PROSITE-ProRule" id="PRU00560"/>
    </source>
</evidence>
<dbReference type="STRING" id="83784.SAMN05192564_101751"/>
<dbReference type="PANTHER" id="PTHR11070">
    <property type="entry name" value="UVRD / RECB / PCRA DNA HELICASE FAMILY MEMBER"/>
    <property type="match status" value="1"/>
</dbReference>
<reference evidence="14" key="1">
    <citation type="submission" date="2016-10" db="EMBL/GenBank/DDBJ databases">
        <authorList>
            <person name="Varghese N."/>
            <person name="Submissions S."/>
        </authorList>
    </citation>
    <scope>NUCLEOTIDE SEQUENCE [LARGE SCALE GENOMIC DNA]</scope>
    <source>
        <strain evidence="14">LMG 24000</strain>
    </source>
</reference>
<evidence type="ECO:0000313" key="14">
    <source>
        <dbReference type="Proteomes" id="UP000198638"/>
    </source>
</evidence>
<dbReference type="GO" id="GO:0016887">
    <property type="term" value="F:ATP hydrolysis activity"/>
    <property type="evidence" value="ECO:0007669"/>
    <property type="project" value="RHEA"/>
</dbReference>
<dbReference type="GO" id="GO:0043138">
    <property type="term" value="F:3'-5' DNA helicase activity"/>
    <property type="evidence" value="ECO:0007669"/>
    <property type="project" value="UniProtKB-EC"/>
</dbReference>
<dbReference type="GO" id="GO:0005524">
    <property type="term" value="F:ATP binding"/>
    <property type="evidence" value="ECO:0007669"/>
    <property type="project" value="UniProtKB-UniRule"/>
</dbReference>
<dbReference type="SUPFAM" id="SSF52540">
    <property type="entry name" value="P-loop containing nucleoside triphosphate hydrolases"/>
    <property type="match status" value="1"/>
</dbReference>
<keyword evidence="2 10" id="KW-0547">Nucleotide-binding</keyword>
<dbReference type="Gene3D" id="1.10.10.160">
    <property type="match status" value="1"/>
</dbReference>
<evidence type="ECO:0000256" key="2">
    <source>
        <dbReference type="ARBA" id="ARBA00022741"/>
    </source>
</evidence>
<keyword evidence="4 10" id="KW-0347">Helicase</keyword>
<dbReference type="EMBL" id="FNRQ01000001">
    <property type="protein sequence ID" value="SEA23429.1"/>
    <property type="molecule type" value="Genomic_DNA"/>
</dbReference>